<dbReference type="Proteomes" id="UP001143480">
    <property type="component" value="Unassembled WGS sequence"/>
</dbReference>
<evidence type="ECO:0000259" key="6">
    <source>
        <dbReference type="PROSITE" id="PS50160"/>
    </source>
</evidence>
<dbReference type="EMBL" id="BSFP01000065">
    <property type="protein sequence ID" value="GLL05926.1"/>
    <property type="molecule type" value="Genomic_DNA"/>
</dbReference>
<dbReference type="InterPro" id="IPR050191">
    <property type="entry name" value="ATP-dep_DNA_ligase"/>
</dbReference>
<dbReference type="CDD" id="cd07971">
    <property type="entry name" value="OBF_DNA_ligase_LigD"/>
    <property type="match status" value="1"/>
</dbReference>
<protein>
    <recommendedName>
        <fullName evidence="2">DNA ligase (ATP)</fullName>
        <ecNumber evidence="2">6.5.1.1</ecNumber>
    </recommendedName>
</protein>
<dbReference type="Gene3D" id="3.30.470.30">
    <property type="entry name" value="DNA ligase/mRNA capping enzyme"/>
    <property type="match status" value="1"/>
</dbReference>
<feature type="region of interest" description="Disordered" evidence="5">
    <location>
        <begin position="241"/>
        <end position="272"/>
    </location>
</feature>
<reference evidence="7" key="1">
    <citation type="journal article" date="2014" name="Int. J. Syst. Evol. Microbiol.">
        <title>Complete genome sequence of Corynebacterium casei LMG S-19264T (=DSM 44701T), isolated from a smear-ripened cheese.</title>
        <authorList>
            <consortium name="US DOE Joint Genome Institute (JGI-PGF)"/>
            <person name="Walter F."/>
            <person name="Albersmeier A."/>
            <person name="Kalinowski J."/>
            <person name="Ruckert C."/>
        </authorList>
    </citation>
    <scope>NUCLEOTIDE SEQUENCE</scope>
    <source>
        <strain evidence="7">VKM Ac-1321</strain>
    </source>
</reference>
<dbReference type="SUPFAM" id="SSF56091">
    <property type="entry name" value="DNA ligase/mRNA capping enzyme, catalytic domain"/>
    <property type="match status" value="1"/>
</dbReference>
<feature type="domain" description="ATP-dependent DNA ligase family profile" evidence="6">
    <location>
        <begin position="9"/>
        <end position="164"/>
    </location>
</feature>
<gene>
    <name evidence="7" type="ORF">GCM10017581_076740</name>
</gene>
<accession>A0A9W6KPR4</accession>
<sequence length="327" mass="34503">MHVRNPAPALVQRVPVRFYIFDVLHLDGASTLGLPYEQRRALLDGLHLPGLPGLAGTPGPAVANGPDGARALVPDADPGSGGSAVGYVPRRFTDGPGTVAAARAFALEGVVAKLADSTYRPAERSKSWIKHAFVDTIEVVIIGSRPGRGRRAGTIGSLLVAIPAADGTLHFAGGVGTGFTDADLRRLQQALAGLRRATPPVPGVPREQSRDATWIEPVVVGEVAYRTLTPDRQLRHAAWRGVRPDKTPPPAPAAQPAPSPPSPEEVTGSLQTADGTWRVDIVRHDGTGWYRLIHGDIVVDRLQLPDLQQLLHAAGVDLADLAVSRAA</sequence>
<dbReference type="GO" id="GO:0006310">
    <property type="term" value="P:DNA recombination"/>
    <property type="evidence" value="ECO:0007669"/>
    <property type="project" value="InterPro"/>
</dbReference>
<dbReference type="AlphaFoldDB" id="A0A9W6KPR4"/>
<keyword evidence="8" id="KW-1185">Reference proteome</keyword>
<feature type="compositionally biased region" description="Pro residues" evidence="5">
    <location>
        <begin position="247"/>
        <end position="263"/>
    </location>
</feature>
<reference evidence="7" key="2">
    <citation type="submission" date="2023-01" db="EMBL/GenBank/DDBJ databases">
        <authorList>
            <person name="Sun Q."/>
            <person name="Evtushenko L."/>
        </authorList>
    </citation>
    <scope>NUCLEOTIDE SEQUENCE</scope>
    <source>
        <strain evidence="7">VKM Ac-1321</strain>
    </source>
</reference>
<evidence type="ECO:0000256" key="4">
    <source>
        <dbReference type="ARBA" id="ARBA00034003"/>
    </source>
</evidence>
<dbReference type="InterPro" id="IPR012340">
    <property type="entry name" value="NA-bd_OB-fold"/>
</dbReference>
<dbReference type="InterPro" id="IPR012310">
    <property type="entry name" value="DNA_ligase_ATP-dep_cent"/>
</dbReference>
<dbReference type="GO" id="GO:0003910">
    <property type="term" value="F:DNA ligase (ATP) activity"/>
    <property type="evidence" value="ECO:0007669"/>
    <property type="project" value="UniProtKB-EC"/>
</dbReference>
<evidence type="ECO:0000256" key="1">
    <source>
        <dbReference type="ARBA" id="ARBA00007572"/>
    </source>
</evidence>
<organism evidence="7 8">
    <name type="scientific">Dactylosporangium matsuzakiense</name>
    <dbReference type="NCBI Taxonomy" id="53360"/>
    <lineage>
        <taxon>Bacteria</taxon>
        <taxon>Bacillati</taxon>
        <taxon>Actinomycetota</taxon>
        <taxon>Actinomycetes</taxon>
        <taxon>Micromonosporales</taxon>
        <taxon>Micromonosporaceae</taxon>
        <taxon>Dactylosporangium</taxon>
    </lineage>
</organism>
<evidence type="ECO:0000313" key="7">
    <source>
        <dbReference type="EMBL" id="GLL05926.1"/>
    </source>
</evidence>
<evidence type="ECO:0000313" key="8">
    <source>
        <dbReference type="Proteomes" id="UP001143480"/>
    </source>
</evidence>
<keyword evidence="3" id="KW-0436">Ligase</keyword>
<dbReference type="GO" id="GO:0006281">
    <property type="term" value="P:DNA repair"/>
    <property type="evidence" value="ECO:0007669"/>
    <property type="project" value="InterPro"/>
</dbReference>
<name>A0A9W6KPR4_9ACTN</name>
<evidence type="ECO:0000256" key="2">
    <source>
        <dbReference type="ARBA" id="ARBA00012727"/>
    </source>
</evidence>
<dbReference type="PROSITE" id="PS50160">
    <property type="entry name" value="DNA_LIGASE_A3"/>
    <property type="match status" value="1"/>
</dbReference>
<dbReference type="EC" id="6.5.1.1" evidence="2"/>
<dbReference type="InterPro" id="IPR012309">
    <property type="entry name" value="DNA_ligase_ATP-dep_C"/>
</dbReference>
<evidence type="ECO:0000256" key="3">
    <source>
        <dbReference type="ARBA" id="ARBA00022598"/>
    </source>
</evidence>
<comment type="similarity">
    <text evidence="1">Belongs to the ATP-dependent DNA ligase family.</text>
</comment>
<dbReference type="Gene3D" id="3.30.1490.70">
    <property type="match status" value="1"/>
</dbReference>
<dbReference type="GO" id="GO:0005524">
    <property type="term" value="F:ATP binding"/>
    <property type="evidence" value="ECO:0007669"/>
    <property type="project" value="InterPro"/>
</dbReference>
<dbReference type="Gene3D" id="2.40.50.140">
    <property type="entry name" value="Nucleic acid-binding proteins"/>
    <property type="match status" value="1"/>
</dbReference>
<dbReference type="PANTHER" id="PTHR45674">
    <property type="entry name" value="DNA LIGASE 1/3 FAMILY MEMBER"/>
    <property type="match status" value="1"/>
</dbReference>
<comment type="catalytic activity">
    <reaction evidence="4">
        <text>ATP + (deoxyribonucleotide)n-3'-hydroxyl + 5'-phospho-(deoxyribonucleotide)m = (deoxyribonucleotide)n+m + AMP + diphosphate.</text>
        <dbReference type="EC" id="6.5.1.1"/>
    </reaction>
</comment>
<dbReference type="PANTHER" id="PTHR45674:SF4">
    <property type="entry name" value="DNA LIGASE 1"/>
    <property type="match status" value="1"/>
</dbReference>
<proteinExistence type="inferred from homology"/>
<evidence type="ECO:0000256" key="5">
    <source>
        <dbReference type="SAM" id="MobiDB-lite"/>
    </source>
</evidence>
<comment type="caution">
    <text evidence="7">The sequence shown here is derived from an EMBL/GenBank/DDBJ whole genome shotgun (WGS) entry which is preliminary data.</text>
</comment>
<dbReference type="Pfam" id="PF04679">
    <property type="entry name" value="DNA_ligase_A_C"/>
    <property type="match status" value="1"/>
</dbReference>
<dbReference type="SUPFAM" id="SSF50249">
    <property type="entry name" value="Nucleic acid-binding proteins"/>
    <property type="match status" value="1"/>
</dbReference>